<dbReference type="AlphaFoldDB" id="A0A2P6SF98"/>
<keyword evidence="2" id="KW-1185">Reference proteome</keyword>
<protein>
    <submittedName>
        <fullName evidence="1">Uncharacterized protein</fullName>
    </submittedName>
</protein>
<organism evidence="1 2">
    <name type="scientific">Rosa chinensis</name>
    <name type="common">China rose</name>
    <dbReference type="NCBI Taxonomy" id="74649"/>
    <lineage>
        <taxon>Eukaryota</taxon>
        <taxon>Viridiplantae</taxon>
        <taxon>Streptophyta</taxon>
        <taxon>Embryophyta</taxon>
        <taxon>Tracheophyta</taxon>
        <taxon>Spermatophyta</taxon>
        <taxon>Magnoliopsida</taxon>
        <taxon>eudicotyledons</taxon>
        <taxon>Gunneridae</taxon>
        <taxon>Pentapetalae</taxon>
        <taxon>rosids</taxon>
        <taxon>fabids</taxon>
        <taxon>Rosales</taxon>
        <taxon>Rosaceae</taxon>
        <taxon>Rosoideae</taxon>
        <taxon>Rosoideae incertae sedis</taxon>
        <taxon>Rosa</taxon>
    </lineage>
</organism>
<gene>
    <name evidence="1" type="ORF">RchiOBHm_Chr1g0347251</name>
</gene>
<accession>A0A2P6SF98</accession>
<comment type="caution">
    <text evidence="1">The sequence shown here is derived from an EMBL/GenBank/DDBJ whole genome shotgun (WGS) entry which is preliminary data.</text>
</comment>
<dbReference type="Proteomes" id="UP000238479">
    <property type="component" value="Chromosome 1"/>
</dbReference>
<evidence type="ECO:0000313" key="2">
    <source>
        <dbReference type="Proteomes" id="UP000238479"/>
    </source>
</evidence>
<dbReference type="EMBL" id="PDCK01000039">
    <property type="protein sequence ID" value="PRQ57340.1"/>
    <property type="molecule type" value="Genomic_DNA"/>
</dbReference>
<proteinExistence type="predicted"/>
<evidence type="ECO:0000313" key="1">
    <source>
        <dbReference type="EMBL" id="PRQ57340.1"/>
    </source>
</evidence>
<sequence>MQLRCNGLVISLAVLILLFVFDAACVHLMSHFKCLRAYLKKE</sequence>
<dbReference type="Gramene" id="PRQ57340">
    <property type="protein sequence ID" value="PRQ57340"/>
    <property type="gene ID" value="RchiOBHm_Chr1g0347251"/>
</dbReference>
<reference evidence="1 2" key="1">
    <citation type="journal article" date="2018" name="Nat. Genet.">
        <title>The Rosa genome provides new insights in the design of modern roses.</title>
        <authorList>
            <person name="Bendahmane M."/>
        </authorList>
    </citation>
    <scope>NUCLEOTIDE SEQUENCE [LARGE SCALE GENOMIC DNA]</scope>
    <source>
        <strain evidence="2">cv. Old Blush</strain>
    </source>
</reference>
<name>A0A2P6SF98_ROSCH</name>